<evidence type="ECO:0000313" key="2">
    <source>
        <dbReference type="EMBL" id="SKA31640.1"/>
    </source>
</evidence>
<dbReference type="STRING" id="1365950.SAMN05428963_11439"/>
<protein>
    <recommendedName>
        <fullName evidence="4">ASCH domain-containing protein</fullName>
    </recommendedName>
</protein>
<dbReference type="Gene3D" id="2.30.130.30">
    <property type="entry name" value="Hypothetical protein"/>
    <property type="match status" value="1"/>
</dbReference>
<organism evidence="2 3">
    <name type="scientific">Consotaella salsifontis</name>
    <dbReference type="NCBI Taxonomy" id="1365950"/>
    <lineage>
        <taxon>Bacteria</taxon>
        <taxon>Pseudomonadati</taxon>
        <taxon>Pseudomonadota</taxon>
        <taxon>Alphaproteobacteria</taxon>
        <taxon>Hyphomicrobiales</taxon>
        <taxon>Aurantimonadaceae</taxon>
        <taxon>Consotaella</taxon>
    </lineage>
</organism>
<gene>
    <name evidence="2" type="ORF">SAMN05428963_11439</name>
</gene>
<evidence type="ECO:0008006" key="4">
    <source>
        <dbReference type="Google" id="ProtNLM"/>
    </source>
</evidence>
<dbReference type="AlphaFoldDB" id="A0A1T4STM9"/>
<sequence>MKISKGLIIADPWIGYILDRSKTWEMRSSSASHRGWFGLIRKGTGAVYGVARLVDVGAPLSPAEMISVFERHRIPEGMIRSGEVAKWNVPWKLDGVLRLARSVPYRHQSGAVTWVQFDDAVSEAIARQLNTPSETDVSVPPSPRAVKTTSHEPRRSSLAPAEHAVHASQLSSSSSRTAGALIGEVTLTQGNIDHNHIYLRSFFERFPEDAVGGSNRHERARRDVLVEWGGPVPVRTDLDGSKRFFRARGWIRDFFVSNEAQAGDRVRIEETAPYCYRVSLKKRAR</sequence>
<evidence type="ECO:0000313" key="3">
    <source>
        <dbReference type="Proteomes" id="UP000190135"/>
    </source>
</evidence>
<dbReference type="SUPFAM" id="SSF88697">
    <property type="entry name" value="PUA domain-like"/>
    <property type="match status" value="1"/>
</dbReference>
<evidence type="ECO:0000256" key="1">
    <source>
        <dbReference type="SAM" id="MobiDB-lite"/>
    </source>
</evidence>
<name>A0A1T4STM9_9HYPH</name>
<dbReference type="EMBL" id="FUXL01000014">
    <property type="protein sequence ID" value="SKA31640.1"/>
    <property type="molecule type" value="Genomic_DNA"/>
</dbReference>
<accession>A0A1T4STM9</accession>
<proteinExistence type="predicted"/>
<keyword evidence="3" id="KW-1185">Reference proteome</keyword>
<dbReference type="InterPro" id="IPR015947">
    <property type="entry name" value="PUA-like_sf"/>
</dbReference>
<feature type="region of interest" description="Disordered" evidence="1">
    <location>
        <begin position="129"/>
        <end position="172"/>
    </location>
</feature>
<dbReference type="Proteomes" id="UP000190135">
    <property type="component" value="Unassembled WGS sequence"/>
</dbReference>
<reference evidence="2 3" key="1">
    <citation type="submission" date="2017-02" db="EMBL/GenBank/DDBJ databases">
        <authorList>
            <person name="Peterson S.W."/>
        </authorList>
    </citation>
    <scope>NUCLEOTIDE SEQUENCE [LARGE SCALE GENOMIC DNA]</scope>
    <source>
        <strain evidence="2 3">USBA 369</strain>
    </source>
</reference>